<proteinExistence type="inferred from homology"/>
<dbReference type="AlphaFoldDB" id="G3JE05"/>
<evidence type="ECO:0000256" key="2">
    <source>
        <dbReference type="SAM" id="Phobius"/>
    </source>
</evidence>
<dbReference type="PANTHER" id="PTHR37992">
    <property type="entry name" value="EXPRESSED PROTEIN"/>
    <property type="match status" value="1"/>
</dbReference>
<feature type="transmembrane region" description="Helical" evidence="2">
    <location>
        <begin position="210"/>
        <end position="228"/>
    </location>
</feature>
<protein>
    <recommendedName>
        <fullName evidence="3">4'-phosphopantetheinyl transferase domain-containing protein</fullName>
    </recommendedName>
</protein>
<dbReference type="InParanoid" id="G3JE05"/>
<feature type="domain" description="4'-phosphopantetheinyl transferase" evidence="3">
    <location>
        <begin position="356"/>
        <end position="505"/>
    </location>
</feature>
<keyword evidence="5" id="KW-1185">Reference proteome</keyword>
<evidence type="ECO:0000313" key="4">
    <source>
        <dbReference type="EMBL" id="EGX92830.1"/>
    </source>
</evidence>
<feature type="transmembrane region" description="Helical" evidence="2">
    <location>
        <begin position="123"/>
        <end position="141"/>
    </location>
</feature>
<accession>G3JE05</accession>
<dbReference type="GO" id="GO:0008897">
    <property type="term" value="F:holo-[acyl-carrier-protein] synthase activity"/>
    <property type="evidence" value="ECO:0007669"/>
    <property type="project" value="InterPro"/>
</dbReference>
<dbReference type="InterPro" id="IPR002582">
    <property type="entry name" value="ACPS"/>
</dbReference>
<feature type="transmembrane region" description="Helical" evidence="2">
    <location>
        <begin position="179"/>
        <end position="203"/>
    </location>
</feature>
<dbReference type="InterPro" id="IPR037143">
    <property type="entry name" value="4-PPantetheinyl_Trfase_dom_sf"/>
</dbReference>
<dbReference type="SUPFAM" id="SSF56214">
    <property type="entry name" value="4'-phosphopantetheinyl transferase"/>
    <property type="match status" value="1"/>
</dbReference>
<keyword evidence="2" id="KW-0472">Membrane</keyword>
<dbReference type="HAMAP" id="MF_00101">
    <property type="entry name" value="AcpS"/>
    <property type="match status" value="1"/>
</dbReference>
<evidence type="ECO:0000259" key="3">
    <source>
        <dbReference type="Pfam" id="PF01648"/>
    </source>
</evidence>
<dbReference type="Gene3D" id="3.90.470.20">
    <property type="entry name" value="4'-phosphopantetheinyl transferase domain"/>
    <property type="match status" value="1"/>
</dbReference>
<dbReference type="InterPro" id="IPR008278">
    <property type="entry name" value="4-PPantetheinyl_Trfase_dom"/>
</dbReference>
<dbReference type="STRING" id="983644.G3JE05"/>
<dbReference type="HOGENOM" id="CLU_535274_0_0_1"/>
<dbReference type="OrthoDB" id="3342455at2759"/>
<dbReference type="GO" id="GO:0006633">
    <property type="term" value="P:fatty acid biosynthetic process"/>
    <property type="evidence" value="ECO:0007669"/>
    <property type="project" value="InterPro"/>
</dbReference>
<dbReference type="RefSeq" id="XP_006669413.1">
    <property type="nucleotide sequence ID" value="XM_006669350.1"/>
</dbReference>
<dbReference type="PANTHER" id="PTHR37992:SF1">
    <property type="entry name" value="DUF1774-DOMAIN-CONTAINING PROTEIN"/>
    <property type="match status" value="1"/>
</dbReference>
<feature type="transmembrane region" description="Helical" evidence="2">
    <location>
        <begin position="64"/>
        <end position="86"/>
    </location>
</feature>
<dbReference type="EMBL" id="JH126401">
    <property type="protein sequence ID" value="EGX92830.1"/>
    <property type="molecule type" value="Genomic_DNA"/>
</dbReference>
<gene>
    <name evidence="4" type="ORF">CCM_04202</name>
</gene>
<dbReference type="GeneID" id="18166225"/>
<dbReference type="GO" id="GO:0000287">
    <property type="term" value="F:magnesium ion binding"/>
    <property type="evidence" value="ECO:0007669"/>
    <property type="project" value="InterPro"/>
</dbReference>
<dbReference type="Proteomes" id="UP000001610">
    <property type="component" value="Unassembled WGS sequence"/>
</dbReference>
<sequence>MANLNRFNPFGRRESHSAAAITTYKVLTLLTWLLSVVVSVYFVVRGHLWDINYHHRSAFTLNSIITSIFWIVLFALQLGYVGHLFSKTPEVAHAASSVGSHFILNNLLHALFVYLFTRPHFHWAEVVLVVNFVNLVSLYFRHNTYPRFIHAPVVSGPLAWTFVAIYWNGAIMVPHQNSLVARVFANIFIWSLLAFGLFFLGVYNDYTMSFSLSVLAAAIGVAQFTHHIVALQWIFAFTIMGLLFLATLGVAVPVWTGRDIRWRKRTDVTDAERAPLLNDNGYSIRTVKLIYFFTRGAWHGVRYKWVGASIMPALKNMQANHPTNFLMLCLHLEIEKITETLDNMKPLRAFPLPLNVGTDICQISRVYGILTGPRATRFVERILTREERPRFGKLAGTLPLRMPAARDAQHDHTAAAASARDPEGWKAAAFMAGRFAAKEAAIKAHAHRQLTFHDVVIERRAAGARTETLGSGPPVARIRAVAEADEDESALISISHDGDYATAVCLAHDSSVTG</sequence>
<organism evidence="4 5">
    <name type="scientific">Cordyceps militaris (strain CM01)</name>
    <name type="common">Caterpillar fungus</name>
    <dbReference type="NCBI Taxonomy" id="983644"/>
    <lineage>
        <taxon>Eukaryota</taxon>
        <taxon>Fungi</taxon>
        <taxon>Dikarya</taxon>
        <taxon>Ascomycota</taxon>
        <taxon>Pezizomycotina</taxon>
        <taxon>Sordariomycetes</taxon>
        <taxon>Hypocreomycetidae</taxon>
        <taxon>Hypocreales</taxon>
        <taxon>Cordycipitaceae</taxon>
        <taxon>Cordyceps</taxon>
    </lineage>
</organism>
<dbReference type="Pfam" id="PF08611">
    <property type="entry name" value="DUF1774"/>
    <property type="match status" value="1"/>
</dbReference>
<dbReference type="eggNOG" id="ENOG502REZ6">
    <property type="taxonomic scope" value="Eukaryota"/>
</dbReference>
<dbReference type="VEuPathDB" id="FungiDB:CCM_04202"/>
<keyword evidence="2" id="KW-1133">Transmembrane helix</keyword>
<feature type="transmembrane region" description="Helical" evidence="2">
    <location>
        <begin position="98"/>
        <end position="117"/>
    </location>
</feature>
<feature type="transmembrane region" description="Helical" evidence="2">
    <location>
        <begin position="234"/>
        <end position="255"/>
    </location>
</feature>
<evidence type="ECO:0000313" key="5">
    <source>
        <dbReference type="Proteomes" id="UP000001610"/>
    </source>
</evidence>
<dbReference type="Pfam" id="PF01648">
    <property type="entry name" value="ACPS"/>
    <property type="match status" value="1"/>
</dbReference>
<keyword evidence="2" id="KW-0812">Transmembrane</keyword>
<feature type="transmembrane region" description="Helical" evidence="2">
    <location>
        <begin position="148"/>
        <end position="167"/>
    </location>
</feature>
<feature type="transmembrane region" description="Helical" evidence="2">
    <location>
        <begin position="21"/>
        <end position="44"/>
    </location>
</feature>
<evidence type="ECO:0000256" key="1">
    <source>
        <dbReference type="ARBA" id="ARBA00022679"/>
    </source>
</evidence>
<dbReference type="KEGG" id="cmt:CCM_04202"/>
<reference evidence="4 5" key="1">
    <citation type="journal article" date="2011" name="Genome Biol.">
        <title>Genome sequence of the insect pathogenic fungus Cordyceps militaris, a valued traditional Chinese medicine.</title>
        <authorList>
            <person name="Zheng P."/>
            <person name="Xia Y."/>
            <person name="Xiao G."/>
            <person name="Xiong C."/>
            <person name="Hu X."/>
            <person name="Zhang S."/>
            <person name="Zheng H."/>
            <person name="Huang Y."/>
            <person name="Zhou Y."/>
            <person name="Wang S."/>
            <person name="Zhao G.P."/>
            <person name="Liu X."/>
            <person name="St Leger R.J."/>
            <person name="Wang C."/>
        </authorList>
    </citation>
    <scope>NUCLEOTIDE SEQUENCE [LARGE SCALE GENOMIC DNA]</scope>
    <source>
        <strain evidence="4 5">CM01</strain>
    </source>
</reference>
<name>G3JE05_CORMM</name>
<keyword evidence="1" id="KW-0808">Transferase</keyword>
<dbReference type="InterPro" id="IPR013920">
    <property type="entry name" value="DUF1774_fun"/>
</dbReference>